<evidence type="ECO:0000313" key="1">
    <source>
        <dbReference type="EMBL" id="EEX77840.1"/>
    </source>
</evidence>
<dbReference type="Proteomes" id="UP000003505">
    <property type="component" value="Unassembled WGS sequence"/>
</dbReference>
<protein>
    <submittedName>
        <fullName evidence="1">Uncharacterized protein</fullName>
    </submittedName>
</protein>
<name>C9LTV6_SELS3</name>
<feature type="non-terminal residue" evidence="1">
    <location>
        <position position="1"/>
    </location>
</feature>
<organism evidence="1 2">
    <name type="scientific">Selenomonas sputigena (strain ATCC 35185 / DSM 20758 / CCUG 44933 / VPI D19B-28)</name>
    <dbReference type="NCBI Taxonomy" id="546271"/>
    <lineage>
        <taxon>Bacteria</taxon>
        <taxon>Bacillati</taxon>
        <taxon>Bacillota</taxon>
        <taxon>Negativicutes</taxon>
        <taxon>Selenomonadales</taxon>
        <taxon>Selenomonadaceae</taxon>
        <taxon>Selenomonas</taxon>
    </lineage>
</organism>
<gene>
    <name evidence="1" type="ORF">SELSPUOL_01117</name>
</gene>
<dbReference type="AlphaFoldDB" id="C9LTV6"/>
<dbReference type="EMBL" id="ACKP02000015">
    <property type="protein sequence ID" value="EEX77840.1"/>
    <property type="molecule type" value="Genomic_DNA"/>
</dbReference>
<accession>C9LTV6</accession>
<sequence>IFVCVCRNYLQHIKINAIIKSFSQSKALKNLLLQQKGRDGYDQ</sequence>
<comment type="caution">
    <text evidence="1">The sequence shown here is derived from an EMBL/GenBank/DDBJ whole genome shotgun (WGS) entry which is preliminary data.</text>
</comment>
<proteinExistence type="predicted"/>
<reference evidence="1 2" key="1">
    <citation type="submission" date="2009-09" db="EMBL/GenBank/DDBJ databases">
        <authorList>
            <person name="Weinstock G."/>
            <person name="Sodergren E."/>
            <person name="Clifton S."/>
            <person name="Fulton L."/>
            <person name="Fulton B."/>
            <person name="Courtney L."/>
            <person name="Fronick C."/>
            <person name="Harrison M."/>
            <person name="Strong C."/>
            <person name="Farmer C."/>
            <person name="Delahaunty K."/>
            <person name="Markovic C."/>
            <person name="Hall O."/>
            <person name="Minx P."/>
            <person name="Tomlinson C."/>
            <person name="Mitreva M."/>
            <person name="Nelson J."/>
            <person name="Hou S."/>
            <person name="Wollam A."/>
            <person name="Pepin K.H."/>
            <person name="Johnson M."/>
            <person name="Bhonagiri V."/>
            <person name="Nash W.E."/>
            <person name="Warren W."/>
            <person name="Chinwalla A."/>
            <person name="Mardis E.R."/>
            <person name="Wilson R.K."/>
        </authorList>
    </citation>
    <scope>NUCLEOTIDE SEQUENCE [LARGE SCALE GENOMIC DNA]</scope>
    <source>
        <strain evidence="2">ATCC 35185 / DSM 20758 / VPI D19B-28</strain>
    </source>
</reference>
<evidence type="ECO:0000313" key="2">
    <source>
        <dbReference type="Proteomes" id="UP000003505"/>
    </source>
</evidence>